<sequence>MATPVAQWSEALNLDYGPLDTMNRELMERLARAQAANDAELPQAWADLVAHVSTHFGQEDAWMRDTGHGRSDAHALEHRVVLNLLREGIGQIRNGDLAPARQMARELGAWFAKHTHAFDAALALHLRGHTLN</sequence>
<evidence type="ECO:0000259" key="4">
    <source>
        <dbReference type="Pfam" id="PF01814"/>
    </source>
</evidence>
<dbReference type="EMBL" id="JAVDWE010000006">
    <property type="protein sequence ID" value="MDR7094681.1"/>
    <property type="molecule type" value="Genomic_DNA"/>
</dbReference>
<dbReference type="SUPFAM" id="SSF47188">
    <property type="entry name" value="Hemerythrin-like"/>
    <property type="match status" value="1"/>
</dbReference>
<name>A0ABU1VB32_9BURK</name>
<dbReference type="Gene3D" id="1.20.120.50">
    <property type="entry name" value="Hemerythrin-like"/>
    <property type="match status" value="1"/>
</dbReference>
<dbReference type="InterPro" id="IPR035938">
    <property type="entry name" value="Hemerythrin-like_sf"/>
</dbReference>
<organism evidence="5 6">
    <name type="scientific">Hydrogenophaga laconesensis</name>
    <dbReference type="NCBI Taxonomy" id="1805971"/>
    <lineage>
        <taxon>Bacteria</taxon>
        <taxon>Pseudomonadati</taxon>
        <taxon>Pseudomonadota</taxon>
        <taxon>Betaproteobacteria</taxon>
        <taxon>Burkholderiales</taxon>
        <taxon>Comamonadaceae</taxon>
        <taxon>Hydrogenophaga</taxon>
    </lineage>
</organism>
<dbReference type="RefSeq" id="WP_204733846.1">
    <property type="nucleotide sequence ID" value="NZ_JAVDWE010000006.1"/>
</dbReference>
<evidence type="ECO:0000313" key="5">
    <source>
        <dbReference type="EMBL" id="MDR7094681.1"/>
    </source>
</evidence>
<dbReference type="InterPro" id="IPR012827">
    <property type="entry name" value="Hemerythrin_metal-bd"/>
</dbReference>
<feature type="domain" description="Hemerythrin-like" evidence="4">
    <location>
        <begin position="19"/>
        <end position="116"/>
    </location>
</feature>
<dbReference type="CDD" id="cd12107">
    <property type="entry name" value="Hemerythrin"/>
    <property type="match status" value="1"/>
</dbReference>
<evidence type="ECO:0000256" key="2">
    <source>
        <dbReference type="ARBA" id="ARBA00022723"/>
    </source>
</evidence>
<accession>A0ABU1VB32</accession>
<reference evidence="5 6" key="1">
    <citation type="submission" date="2023-07" db="EMBL/GenBank/DDBJ databases">
        <title>Sorghum-associated microbial communities from plants grown in Nebraska, USA.</title>
        <authorList>
            <person name="Schachtman D."/>
        </authorList>
    </citation>
    <scope>NUCLEOTIDE SEQUENCE [LARGE SCALE GENOMIC DNA]</scope>
    <source>
        <strain evidence="5 6">BE240</strain>
    </source>
</reference>
<keyword evidence="6" id="KW-1185">Reference proteome</keyword>
<protein>
    <submittedName>
        <fullName evidence="5">Hemerythrin-like metal-binding protein</fullName>
    </submittedName>
</protein>
<evidence type="ECO:0000256" key="3">
    <source>
        <dbReference type="ARBA" id="ARBA00023004"/>
    </source>
</evidence>
<gene>
    <name evidence="5" type="ORF">J2X09_002424</name>
</gene>
<proteinExistence type="inferred from homology"/>
<evidence type="ECO:0000313" key="6">
    <source>
        <dbReference type="Proteomes" id="UP001265550"/>
    </source>
</evidence>
<comment type="similarity">
    <text evidence="1">Belongs to the hemerythrin family.</text>
</comment>
<dbReference type="InterPro" id="IPR012312">
    <property type="entry name" value="Hemerythrin-like"/>
</dbReference>
<dbReference type="Proteomes" id="UP001265550">
    <property type="component" value="Unassembled WGS sequence"/>
</dbReference>
<dbReference type="Pfam" id="PF01814">
    <property type="entry name" value="Hemerythrin"/>
    <property type="match status" value="1"/>
</dbReference>
<keyword evidence="3" id="KW-0408">Iron</keyword>
<comment type="caution">
    <text evidence="5">The sequence shown here is derived from an EMBL/GenBank/DDBJ whole genome shotgun (WGS) entry which is preliminary data.</text>
</comment>
<evidence type="ECO:0000256" key="1">
    <source>
        <dbReference type="ARBA" id="ARBA00010587"/>
    </source>
</evidence>
<keyword evidence="2" id="KW-0479">Metal-binding</keyword>